<gene>
    <name evidence="2" type="ORF">AK812_SmicGene47566</name>
</gene>
<evidence type="ECO:0000256" key="1">
    <source>
        <dbReference type="SAM" id="MobiDB-lite"/>
    </source>
</evidence>
<reference evidence="2 3" key="1">
    <citation type="submission" date="2016-02" db="EMBL/GenBank/DDBJ databases">
        <title>Genome analysis of coral dinoflagellate symbionts highlights evolutionary adaptations to a symbiotic lifestyle.</title>
        <authorList>
            <person name="Aranda M."/>
            <person name="Li Y."/>
            <person name="Liew Y.J."/>
            <person name="Baumgarten S."/>
            <person name="Simakov O."/>
            <person name="Wilson M."/>
            <person name="Piel J."/>
            <person name="Ashoor H."/>
            <person name="Bougouffa S."/>
            <person name="Bajic V.B."/>
            <person name="Ryu T."/>
            <person name="Ravasi T."/>
            <person name="Bayer T."/>
            <person name="Micklem G."/>
            <person name="Kim H."/>
            <person name="Bhak J."/>
            <person name="Lajeunesse T.C."/>
            <person name="Voolstra C.R."/>
        </authorList>
    </citation>
    <scope>NUCLEOTIDE SEQUENCE [LARGE SCALE GENOMIC DNA]</scope>
    <source>
        <strain evidence="2 3">CCMP2467</strain>
    </source>
</reference>
<sequence length="102" mass="11304">MAGLSAIYEGSVEGEEGDHDNAGAGDEEEGEEEEDQNETDEVLPSIVPETLDGTSVLRPKLTDKEKKGFFAFRSLEDFIPQEEHWLTLDNLSEVQLPPVAER</sequence>
<evidence type="ECO:0000313" key="3">
    <source>
        <dbReference type="Proteomes" id="UP000186817"/>
    </source>
</evidence>
<organism evidence="2 3">
    <name type="scientific">Symbiodinium microadriaticum</name>
    <name type="common">Dinoflagellate</name>
    <name type="synonym">Zooxanthella microadriatica</name>
    <dbReference type="NCBI Taxonomy" id="2951"/>
    <lineage>
        <taxon>Eukaryota</taxon>
        <taxon>Sar</taxon>
        <taxon>Alveolata</taxon>
        <taxon>Dinophyceae</taxon>
        <taxon>Suessiales</taxon>
        <taxon>Symbiodiniaceae</taxon>
        <taxon>Symbiodinium</taxon>
    </lineage>
</organism>
<dbReference type="Proteomes" id="UP000186817">
    <property type="component" value="Unassembled WGS sequence"/>
</dbReference>
<protein>
    <submittedName>
        <fullName evidence="2">Uncharacterized protein</fullName>
    </submittedName>
</protein>
<proteinExistence type="predicted"/>
<dbReference type="EMBL" id="LSRX01005928">
    <property type="protein sequence ID" value="OLP73263.1"/>
    <property type="molecule type" value="Genomic_DNA"/>
</dbReference>
<accession>A0A1Q9BRF4</accession>
<dbReference type="AlphaFoldDB" id="A0A1Q9BRF4"/>
<feature type="non-terminal residue" evidence="2">
    <location>
        <position position="102"/>
    </location>
</feature>
<keyword evidence="3" id="KW-1185">Reference proteome</keyword>
<name>A0A1Q9BRF4_SYMMI</name>
<evidence type="ECO:0000313" key="2">
    <source>
        <dbReference type="EMBL" id="OLP73263.1"/>
    </source>
</evidence>
<comment type="caution">
    <text evidence="2">The sequence shown here is derived from an EMBL/GenBank/DDBJ whole genome shotgun (WGS) entry which is preliminary data.</text>
</comment>
<feature type="compositionally biased region" description="Acidic residues" evidence="1">
    <location>
        <begin position="25"/>
        <end position="41"/>
    </location>
</feature>
<feature type="region of interest" description="Disordered" evidence="1">
    <location>
        <begin position="1"/>
        <end position="51"/>
    </location>
</feature>